<dbReference type="PANTHER" id="PTHR44196:SF1">
    <property type="entry name" value="DEHYDROGENASE_REDUCTASE SDR FAMILY MEMBER 7B"/>
    <property type="match status" value="1"/>
</dbReference>
<feature type="region of interest" description="Disordered" evidence="4">
    <location>
        <begin position="270"/>
        <end position="294"/>
    </location>
</feature>
<feature type="transmembrane region" description="Helical" evidence="5">
    <location>
        <begin position="305"/>
        <end position="323"/>
    </location>
</feature>
<keyword evidence="8" id="KW-1185">Reference proteome</keyword>
<dbReference type="NCBIfam" id="NF005495">
    <property type="entry name" value="PRK07109.1"/>
    <property type="match status" value="1"/>
</dbReference>
<comment type="similarity">
    <text evidence="1 3">Belongs to the short-chain dehydrogenases/reductases (SDR) family.</text>
</comment>
<sequence>MTSFRLKPVAEQVIVITGASSGIGLATARTAAARGAKVVLVARNAAALAQAVRDIVGAGGEADHVVADVGVLAEVEAAAAHAVARFGRIDTWVSNAGVAIYAALLDTPMDEHERLFRTNYFGTVHGALAAVPRLRERGGALVTVASIVADIPTPVMGAYAASKHAVAGYIGSLRVELAAAKAPVSVTLVKPSGIATPVAQHAANHQQGEALIPPPVYDPQLVADAILHAAEHPRREIAVGGLGRLQALTVMHFPWLLDLAGGLFAKTMRDPARAPTPGDNLDTAGTDGRERSAVQHGRRVSLHRHAPALAAGVAALAGGWWLARRAATRR</sequence>
<dbReference type="PRINTS" id="PR00080">
    <property type="entry name" value="SDRFAMILY"/>
</dbReference>
<dbReference type="SUPFAM" id="SSF51735">
    <property type="entry name" value="NAD(P)-binding Rossmann-fold domains"/>
    <property type="match status" value="1"/>
</dbReference>
<dbReference type="PROSITE" id="PS00061">
    <property type="entry name" value="ADH_SHORT"/>
    <property type="match status" value="1"/>
</dbReference>
<protein>
    <submittedName>
        <fullName evidence="7">SDR family NAD(P)-dependent oxidoreductase</fullName>
    </submittedName>
</protein>
<evidence type="ECO:0000259" key="6">
    <source>
        <dbReference type="SMART" id="SM00822"/>
    </source>
</evidence>
<dbReference type="InterPro" id="IPR057326">
    <property type="entry name" value="KR_dom"/>
</dbReference>
<evidence type="ECO:0000256" key="2">
    <source>
        <dbReference type="ARBA" id="ARBA00023002"/>
    </source>
</evidence>
<organism evidence="7 8">
    <name type="scientific">Sphingomonas corticis</name>
    <dbReference type="NCBI Taxonomy" id="2722791"/>
    <lineage>
        <taxon>Bacteria</taxon>
        <taxon>Pseudomonadati</taxon>
        <taxon>Pseudomonadota</taxon>
        <taxon>Alphaproteobacteria</taxon>
        <taxon>Sphingomonadales</taxon>
        <taxon>Sphingomonadaceae</taxon>
        <taxon>Sphingomonas</taxon>
    </lineage>
</organism>
<dbReference type="InterPro" id="IPR002347">
    <property type="entry name" value="SDR_fam"/>
</dbReference>
<dbReference type="Gene3D" id="3.40.50.720">
    <property type="entry name" value="NAD(P)-binding Rossmann-like Domain"/>
    <property type="match status" value="1"/>
</dbReference>
<comment type="caution">
    <text evidence="7">The sequence shown here is derived from an EMBL/GenBank/DDBJ whole genome shotgun (WGS) entry which is preliminary data.</text>
</comment>
<dbReference type="PANTHER" id="PTHR44196">
    <property type="entry name" value="DEHYDROGENASE/REDUCTASE SDR FAMILY MEMBER 7B"/>
    <property type="match status" value="1"/>
</dbReference>
<dbReference type="PRINTS" id="PR00081">
    <property type="entry name" value="GDHRDH"/>
</dbReference>
<dbReference type="Proteomes" id="UP000732399">
    <property type="component" value="Unassembled WGS sequence"/>
</dbReference>
<proteinExistence type="inferred from homology"/>
<evidence type="ECO:0000313" key="7">
    <source>
        <dbReference type="EMBL" id="NJR78245.1"/>
    </source>
</evidence>
<dbReference type="EMBL" id="JAAVJH010000003">
    <property type="protein sequence ID" value="NJR78245.1"/>
    <property type="molecule type" value="Genomic_DNA"/>
</dbReference>
<evidence type="ECO:0000256" key="1">
    <source>
        <dbReference type="ARBA" id="ARBA00006484"/>
    </source>
</evidence>
<dbReference type="InterPro" id="IPR020904">
    <property type="entry name" value="Sc_DH/Rdtase_CS"/>
</dbReference>
<keyword evidence="5" id="KW-0472">Membrane</keyword>
<feature type="domain" description="Ketoreductase" evidence="6">
    <location>
        <begin position="12"/>
        <end position="197"/>
    </location>
</feature>
<dbReference type="RefSeq" id="WP_168133759.1">
    <property type="nucleotide sequence ID" value="NZ_JAAVJH010000003.1"/>
</dbReference>
<accession>A0ABX1CQE6</accession>
<dbReference type="Pfam" id="PF00106">
    <property type="entry name" value="adh_short"/>
    <property type="match status" value="1"/>
</dbReference>
<keyword evidence="5" id="KW-1133">Transmembrane helix</keyword>
<dbReference type="SMART" id="SM00822">
    <property type="entry name" value="PKS_KR"/>
    <property type="match status" value="1"/>
</dbReference>
<keyword evidence="2" id="KW-0560">Oxidoreductase</keyword>
<gene>
    <name evidence="7" type="ORF">HBH26_06390</name>
</gene>
<evidence type="ECO:0000256" key="4">
    <source>
        <dbReference type="SAM" id="MobiDB-lite"/>
    </source>
</evidence>
<evidence type="ECO:0000256" key="3">
    <source>
        <dbReference type="RuleBase" id="RU000363"/>
    </source>
</evidence>
<dbReference type="InterPro" id="IPR036291">
    <property type="entry name" value="NAD(P)-bd_dom_sf"/>
</dbReference>
<evidence type="ECO:0000313" key="8">
    <source>
        <dbReference type="Proteomes" id="UP000732399"/>
    </source>
</evidence>
<name>A0ABX1CQE6_9SPHN</name>
<reference evidence="7 8" key="1">
    <citation type="submission" date="2020-03" db="EMBL/GenBank/DDBJ databases">
        <authorList>
            <person name="Wang L."/>
            <person name="He N."/>
            <person name="Li Y."/>
            <person name="Fang Y."/>
            <person name="Zhang F."/>
        </authorList>
    </citation>
    <scope>NUCLEOTIDE SEQUENCE [LARGE SCALE GENOMIC DNA]</scope>
    <source>
        <strain evidence="7 8">36D10-4-7</strain>
    </source>
</reference>
<evidence type="ECO:0000256" key="5">
    <source>
        <dbReference type="SAM" id="Phobius"/>
    </source>
</evidence>
<keyword evidence="5" id="KW-0812">Transmembrane</keyword>